<dbReference type="InterPro" id="IPR045324">
    <property type="entry name" value="Small_multidrug_res"/>
</dbReference>
<keyword evidence="4 7" id="KW-0812">Transmembrane</keyword>
<keyword evidence="3" id="KW-1003">Cell membrane</keyword>
<keyword evidence="6 8" id="KW-0472">Membrane</keyword>
<dbReference type="KEGG" id="led:BBK82_06070"/>
<keyword evidence="10" id="KW-1185">Reference proteome</keyword>
<dbReference type="GO" id="GO:0015199">
    <property type="term" value="F:amino-acid betaine transmembrane transporter activity"/>
    <property type="evidence" value="ECO:0007669"/>
    <property type="project" value="TreeGrafter"/>
</dbReference>
<dbReference type="Gene3D" id="1.10.3730.20">
    <property type="match status" value="1"/>
</dbReference>
<dbReference type="GO" id="GO:0015297">
    <property type="term" value="F:antiporter activity"/>
    <property type="evidence" value="ECO:0007669"/>
    <property type="project" value="TreeGrafter"/>
</dbReference>
<name>A0A1B2HD93_9PSEU</name>
<keyword evidence="2" id="KW-0813">Transport</keyword>
<dbReference type="Proteomes" id="UP000093053">
    <property type="component" value="Chromosome"/>
</dbReference>
<keyword evidence="5 8" id="KW-1133">Transmembrane helix</keyword>
<proteinExistence type="inferred from homology"/>
<protein>
    <submittedName>
        <fullName evidence="9">Multidrug transporter</fullName>
    </submittedName>
</protein>
<evidence type="ECO:0000313" key="10">
    <source>
        <dbReference type="Proteomes" id="UP000093053"/>
    </source>
</evidence>
<dbReference type="AlphaFoldDB" id="A0A1B2HD93"/>
<evidence type="ECO:0000256" key="1">
    <source>
        <dbReference type="ARBA" id="ARBA00004651"/>
    </source>
</evidence>
<reference evidence="9 10" key="1">
    <citation type="submission" date="2016-07" db="EMBL/GenBank/DDBJ databases">
        <title>Complete genome sequence of the Lentzea guizhouensis DHS C013.</title>
        <authorList>
            <person name="Cao C."/>
        </authorList>
    </citation>
    <scope>NUCLEOTIDE SEQUENCE [LARGE SCALE GENOMIC DNA]</scope>
    <source>
        <strain evidence="9 10">DHS C013</strain>
    </source>
</reference>
<evidence type="ECO:0000256" key="3">
    <source>
        <dbReference type="ARBA" id="ARBA00022475"/>
    </source>
</evidence>
<comment type="subcellular location">
    <subcellularLocation>
        <location evidence="1 7">Cell membrane</location>
        <topology evidence="1 7">Multi-pass membrane protein</topology>
    </subcellularLocation>
</comment>
<sequence length="113" mass="11750">MLKWILLTVAVGAEVFATLCLKYSEGFTKPWPVVGLGVGFLTALYLESVVIRMGLPVAITYAIWAGAGIALVAITSRVLFEDPMNLAMLSGMALIAAGVCVVSVASHAHAATA</sequence>
<dbReference type="STRING" id="1586287.BBK82_06070"/>
<dbReference type="InterPro" id="IPR037185">
    <property type="entry name" value="EmrE-like"/>
</dbReference>
<accession>A0A1B2HD93</accession>
<evidence type="ECO:0000313" key="9">
    <source>
        <dbReference type="EMBL" id="ANZ35707.1"/>
    </source>
</evidence>
<dbReference type="RefSeq" id="WP_065914116.1">
    <property type="nucleotide sequence ID" value="NZ_CP016793.1"/>
</dbReference>
<evidence type="ECO:0000256" key="4">
    <source>
        <dbReference type="ARBA" id="ARBA00022692"/>
    </source>
</evidence>
<feature type="transmembrane region" description="Helical" evidence="8">
    <location>
        <begin position="33"/>
        <end position="51"/>
    </location>
</feature>
<evidence type="ECO:0000256" key="6">
    <source>
        <dbReference type="ARBA" id="ARBA00023136"/>
    </source>
</evidence>
<dbReference type="GO" id="GO:0031460">
    <property type="term" value="P:glycine betaine transport"/>
    <property type="evidence" value="ECO:0007669"/>
    <property type="project" value="TreeGrafter"/>
</dbReference>
<organism evidence="9 10">
    <name type="scientific">Lentzea guizhouensis</name>
    <dbReference type="NCBI Taxonomy" id="1586287"/>
    <lineage>
        <taxon>Bacteria</taxon>
        <taxon>Bacillati</taxon>
        <taxon>Actinomycetota</taxon>
        <taxon>Actinomycetes</taxon>
        <taxon>Pseudonocardiales</taxon>
        <taxon>Pseudonocardiaceae</taxon>
        <taxon>Lentzea</taxon>
    </lineage>
</organism>
<comment type="similarity">
    <text evidence="7">Belongs to the drug/metabolite transporter (DMT) superfamily. Small multidrug resistance (SMR) (TC 2.A.7.1) family.</text>
</comment>
<dbReference type="SUPFAM" id="SSF103481">
    <property type="entry name" value="Multidrug resistance efflux transporter EmrE"/>
    <property type="match status" value="1"/>
</dbReference>
<evidence type="ECO:0000256" key="2">
    <source>
        <dbReference type="ARBA" id="ARBA00022448"/>
    </source>
</evidence>
<evidence type="ECO:0000256" key="7">
    <source>
        <dbReference type="RuleBase" id="RU003942"/>
    </source>
</evidence>
<dbReference type="PANTHER" id="PTHR30561">
    <property type="entry name" value="SMR FAMILY PROTON-DEPENDENT DRUG EFFLUX TRANSPORTER SUGE"/>
    <property type="match status" value="1"/>
</dbReference>
<evidence type="ECO:0000256" key="8">
    <source>
        <dbReference type="SAM" id="Phobius"/>
    </source>
</evidence>
<dbReference type="OrthoDB" id="3175079at2"/>
<dbReference type="GO" id="GO:0005886">
    <property type="term" value="C:plasma membrane"/>
    <property type="evidence" value="ECO:0007669"/>
    <property type="project" value="UniProtKB-SubCell"/>
</dbReference>
<dbReference type="InterPro" id="IPR000390">
    <property type="entry name" value="Small_drug/metabolite_transptr"/>
</dbReference>
<feature type="transmembrane region" description="Helical" evidence="8">
    <location>
        <begin position="58"/>
        <end position="80"/>
    </location>
</feature>
<dbReference type="PANTHER" id="PTHR30561:SF1">
    <property type="entry name" value="MULTIDRUG TRANSPORTER EMRE"/>
    <property type="match status" value="1"/>
</dbReference>
<feature type="transmembrane region" description="Helical" evidence="8">
    <location>
        <begin position="86"/>
        <end position="105"/>
    </location>
</feature>
<evidence type="ECO:0000256" key="5">
    <source>
        <dbReference type="ARBA" id="ARBA00022989"/>
    </source>
</evidence>
<dbReference type="EMBL" id="CP016793">
    <property type="protein sequence ID" value="ANZ35707.1"/>
    <property type="molecule type" value="Genomic_DNA"/>
</dbReference>
<dbReference type="Pfam" id="PF00893">
    <property type="entry name" value="Multi_Drug_Res"/>
    <property type="match status" value="1"/>
</dbReference>
<dbReference type="GO" id="GO:0015220">
    <property type="term" value="F:choline transmembrane transporter activity"/>
    <property type="evidence" value="ECO:0007669"/>
    <property type="project" value="TreeGrafter"/>
</dbReference>
<gene>
    <name evidence="9" type="ORF">BBK82_06070</name>
</gene>